<dbReference type="GO" id="GO:0003677">
    <property type="term" value="F:DNA binding"/>
    <property type="evidence" value="ECO:0007669"/>
    <property type="project" value="InterPro"/>
</dbReference>
<dbReference type="AlphaFoldDB" id="A0A3S1ARV5"/>
<evidence type="ECO:0000259" key="1">
    <source>
        <dbReference type="PROSITE" id="PS50943"/>
    </source>
</evidence>
<dbReference type="OrthoDB" id="9797478at2"/>
<dbReference type="Gene3D" id="1.10.260.40">
    <property type="entry name" value="lambda repressor-like DNA-binding domains"/>
    <property type="match status" value="1"/>
</dbReference>
<dbReference type="CDD" id="cd00093">
    <property type="entry name" value="HTH_XRE"/>
    <property type="match status" value="1"/>
</dbReference>
<feature type="domain" description="HTH cro/C1-type" evidence="1">
    <location>
        <begin position="40"/>
        <end position="93"/>
    </location>
</feature>
<dbReference type="SMART" id="SM00530">
    <property type="entry name" value="HTH_XRE"/>
    <property type="match status" value="1"/>
</dbReference>
<evidence type="ECO:0000313" key="2">
    <source>
        <dbReference type="EMBL" id="RUT09641.1"/>
    </source>
</evidence>
<dbReference type="RefSeq" id="WP_127077897.1">
    <property type="nucleotide sequence ID" value="NZ_RSCL01000001.1"/>
</dbReference>
<dbReference type="InterPro" id="IPR010982">
    <property type="entry name" value="Lambda_DNA-bd_dom_sf"/>
</dbReference>
<reference evidence="2" key="2">
    <citation type="journal article" date="2019" name="Genome Biol. Evol.">
        <title>Day and night: Metabolic profiles and evolutionary relationships of six axenic non-marine cyanobacteria.</title>
        <authorList>
            <person name="Will S.E."/>
            <person name="Henke P."/>
            <person name="Boedeker C."/>
            <person name="Huang S."/>
            <person name="Brinkmann H."/>
            <person name="Rohde M."/>
            <person name="Jarek M."/>
            <person name="Friedl T."/>
            <person name="Seufert S."/>
            <person name="Schumacher M."/>
            <person name="Overmann J."/>
            <person name="Neumann-Schaal M."/>
            <person name="Petersen J."/>
        </authorList>
    </citation>
    <scope>NUCLEOTIDE SEQUENCE [LARGE SCALE GENOMIC DNA]</scope>
    <source>
        <strain evidence="2">PCC 7102</strain>
    </source>
</reference>
<protein>
    <recommendedName>
        <fullName evidence="1">HTH cro/C1-type domain-containing protein</fullName>
    </recommendedName>
</protein>
<comment type="caution">
    <text evidence="2">The sequence shown here is derived from an EMBL/GenBank/DDBJ whole genome shotgun (WGS) entry which is preliminary data.</text>
</comment>
<dbReference type="SUPFAM" id="SSF47413">
    <property type="entry name" value="lambda repressor-like DNA-binding domains"/>
    <property type="match status" value="1"/>
</dbReference>
<reference evidence="2" key="1">
    <citation type="submission" date="2018-12" db="EMBL/GenBank/DDBJ databases">
        <authorList>
            <person name="Will S."/>
            <person name="Neumann-Schaal M."/>
            <person name="Henke P."/>
        </authorList>
    </citation>
    <scope>NUCLEOTIDE SEQUENCE</scope>
    <source>
        <strain evidence="2">PCC 7102</strain>
    </source>
</reference>
<dbReference type="Pfam" id="PF01381">
    <property type="entry name" value="HTH_3"/>
    <property type="match status" value="1"/>
</dbReference>
<name>A0A3S1ARV5_9CYAN</name>
<dbReference type="Proteomes" id="UP000271624">
    <property type="component" value="Unassembled WGS sequence"/>
</dbReference>
<keyword evidence="3" id="KW-1185">Reference proteome</keyword>
<gene>
    <name evidence="2" type="ORF">DSM106972_001360</name>
</gene>
<dbReference type="EMBL" id="RSCL01000001">
    <property type="protein sequence ID" value="RUT09641.1"/>
    <property type="molecule type" value="Genomic_DNA"/>
</dbReference>
<evidence type="ECO:0000313" key="3">
    <source>
        <dbReference type="Proteomes" id="UP000271624"/>
    </source>
</evidence>
<dbReference type="PROSITE" id="PS50943">
    <property type="entry name" value="HTH_CROC1"/>
    <property type="match status" value="1"/>
</dbReference>
<accession>A0A3S1ARV5</accession>
<organism evidence="2 3">
    <name type="scientific">Dulcicalothrix desertica PCC 7102</name>
    <dbReference type="NCBI Taxonomy" id="232991"/>
    <lineage>
        <taxon>Bacteria</taxon>
        <taxon>Bacillati</taxon>
        <taxon>Cyanobacteriota</taxon>
        <taxon>Cyanophyceae</taxon>
        <taxon>Nostocales</taxon>
        <taxon>Calotrichaceae</taxon>
        <taxon>Dulcicalothrix</taxon>
    </lineage>
</organism>
<dbReference type="InterPro" id="IPR001387">
    <property type="entry name" value="Cro/C1-type_HTH"/>
</dbReference>
<sequence>MSLLGFELKRSLSQGNGDPPERVQKIEARANELIAEHMTLRDIRKARELTQERMAELLGIRQDSISKLEKRTDLLLSTLRSYLDAMGGSLQLVVEFPDRPPVVITGFAELNEENNEQS</sequence>
<proteinExistence type="predicted"/>